<dbReference type="PANTHER" id="PTHR45947">
    <property type="entry name" value="SULFOQUINOVOSYL TRANSFERASE SQD2"/>
    <property type="match status" value="1"/>
</dbReference>
<sequence>MRLVVFFSRGMSLDGWRRAGILDREMALYRALLPHLEHLAFVTYGDTDDSKLLGQGSGIEILPNRWGLPPNLYSVLAPYLHRRTLARATVFKTNQTNGAWCAVVAKRLFLKRLVVRCGFLWSDFMVRLTTSRWRRMLAECLECAIFRAGDALIVAGHADRTKIIQRYDIDAGRIHVVPNYVDTSLFRLMPEVPRESRLVITVGRLEEQKNTASLIEAVKELPGVKLRIVGDGSLRADLEERVRKYNLDVEFLGAIPHKELPRLLNEAELFILPSHYEGNPKALFEAMACGLPVIGTRVPGIQEALIHEETGFLCGTTPSDIRAALHEMFERSELRERVSCRALAYAQERFSLTRIAQRELAVLTTLS</sequence>
<dbReference type="AlphaFoldDB" id="A0A381NWQ5"/>
<proteinExistence type="predicted"/>
<dbReference type="CDD" id="cd03801">
    <property type="entry name" value="GT4_PimA-like"/>
    <property type="match status" value="1"/>
</dbReference>
<dbReference type="EMBL" id="UINC01000660">
    <property type="protein sequence ID" value="SUZ59056.1"/>
    <property type="molecule type" value="Genomic_DNA"/>
</dbReference>
<gene>
    <name evidence="3" type="ORF">METZ01_LOCUS11910</name>
</gene>
<dbReference type="Pfam" id="PF13439">
    <property type="entry name" value="Glyco_transf_4"/>
    <property type="match status" value="1"/>
</dbReference>
<dbReference type="Gene3D" id="3.40.50.2000">
    <property type="entry name" value="Glycogen Phosphorylase B"/>
    <property type="match status" value="2"/>
</dbReference>
<accession>A0A381NWQ5</accession>
<evidence type="ECO:0000259" key="2">
    <source>
        <dbReference type="Pfam" id="PF13439"/>
    </source>
</evidence>
<feature type="domain" description="Glycosyl transferase family 1" evidence="1">
    <location>
        <begin position="193"/>
        <end position="339"/>
    </location>
</feature>
<evidence type="ECO:0000313" key="3">
    <source>
        <dbReference type="EMBL" id="SUZ59056.1"/>
    </source>
</evidence>
<feature type="domain" description="Glycosyltransferase subfamily 4-like N-terminal" evidence="2">
    <location>
        <begin position="63"/>
        <end position="184"/>
    </location>
</feature>
<dbReference type="InterPro" id="IPR028098">
    <property type="entry name" value="Glyco_trans_4-like_N"/>
</dbReference>
<dbReference type="InterPro" id="IPR001296">
    <property type="entry name" value="Glyco_trans_1"/>
</dbReference>
<dbReference type="SUPFAM" id="SSF53756">
    <property type="entry name" value="UDP-Glycosyltransferase/glycogen phosphorylase"/>
    <property type="match status" value="1"/>
</dbReference>
<organism evidence="3">
    <name type="scientific">marine metagenome</name>
    <dbReference type="NCBI Taxonomy" id="408172"/>
    <lineage>
        <taxon>unclassified sequences</taxon>
        <taxon>metagenomes</taxon>
        <taxon>ecological metagenomes</taxon>
    </lineage>
</organism>
<name>A0A381NWQ5_9ZZZZ</name>
<evidence type="ECO:0000259" key="1">
    <source>
        <dbReference type="Pfam" id="PF00534"/>
    </source>
</evidence>
<evidence type="ECO:0008006" key="4">
    <source>
        <dbReference type="Google" id="ProtNLM"/>
    </source>
</evidence>
<dbReference type="PANTHER" id="PTHR45947:SF3">
    <property type="entry name" value="SULFOQUINOVOSYL TRANSFERASE SQD2"/>
    <property type="match status" value="1"/>
</dbReference>
<dbReference type="InterPro" id="IPR050194">
    <property type="entry name" value="Glycosyltransferase_grp1"/>
</dbReference>
<reference evidence="3" key="1">
    <citation type="submission" date="2018-05" db="EMBL/GenBank/DDBJ databases">
        <authorList>
            <person name="Lanie J.A."/>
            <person name="Ng W.-L."/>
            <person name="Kazmierczak K.M."/>
            <person name="Andrzejewski T.M."/>
            <person name="Davidsen T.M."/>
            <person name="Wayne K.J."/>
            <person name="Tettelin H."/>
            <person name="Glass J.I."/>
            <person name="Rusch D."/>
            <person name="Podicherti R."/>
            <person name="Tsui H.-C.T."/>
            <person name="Winkler M.E."/>
        </authorList>
    </citation>
    <scope>NUCLEOTIDE SEQUENCE</scope>
</reference>
<protein>
    <recommendedName>
        <fullName evidence="4">Glycosyl transferase family 1 domain-containing protein</fullName>
    </recommendedName>
</protein>
<dbReference type="GO" id="GO:0016757">
    <property type="term" value="F:glycosyltransferase activity"/>
    <property type="evidence" value="ECO:0007669"/>
    <property type="project" value="InterPro"/>
</dbReference>
<dbReference type="Pfam" id="PF00534">
    <property type="entry name" value="Glycos_transf_1"/>
    <property type="match status" value="1"/>
</dbReference>